<protein>
    <recommendedName>
        <fullName evidence="3">Movement protein TGBp3</fullName>
    </recommendedName>
    <alternativeName>
        <fullName evidence="12">Triple gene block 3 protein</fullName>
    </alternativeName>
</protein>
<keyword evidence="10" id="KW-1038">Host endoplasmic reticulum</keyword>
<comment type="similarity">
    <text evidence="2">Belongs to the Tymovirales TGBp3 protein family.</text>
</comment>
<keyword evidence="5" id="KW-0812">Transmembrane</keyword>
<evidence type="ECO:0000256" key="7">
    <source>
        <dbReference type="ARBA" id="ARBA00022989"/>
    </source>
</evidence>
<comment type="subcellular location">
    <subcellularLocation>
        <location evidence="1">Host endoplasmic reticulum membrane</location>
    </subcellularLocation>
</comment>
<accession>A0A7T5QZ80</accession>
<keyword evidence="4" id="KW-0813">Transport</keyword>
<evidence type="ECO:0000256" key="2">
    <source>
        <dbReference type="ARBA" id="ARBA00010355"/>
    </source>
</evidence>
<evidence type="ECO:0000256" key="9">
    <source>
        <dbReference type="ARBA" id="ARBA00023136"/>
    </source>
</evidence>
<keyword evidence="8" id="KW-0916">Viral movement protein</keyword>
<evidence type="ECO:0000256" key="1">
    <source>
        <dbReference type="ARBA" id="ARBA00004625"/>
    </source>
</evidence>
<dbReference type="Pfam" id="PF02495">
    <property type="entry name" value="TGBp3"/>
    <property type="match status" value="1"/>
</dbReference>
<evidence type="ECO:0000256" key="4">
    <source>
        <dbReference type="ARBA" id="ARBA00022448"/>
    </source>
</evidence>
<evidence type="ECO:0000256" key="12">
    <source>
        <dbReference type="ARBA" id="ARBA00033148"/>
    </source>
</evidence>
<sequence length="66" mass="7073">MLWSAVATVLIALAVLLLLQALDRPTCSITISGESIRVIGCSVPPEFWSDLKNLKALEAGLSFQSD</sequence>
<reference evidence="13" key="1">
    <citation type="submission" date="2020-11" db="EMBL/GenBank/DDBJ databases">
        <authorList>
            <person name="Bejerman N."/>
        </authorList>
    </citation>
    <scope>NUCLEOTIDE SEQUENCE</scope>
    <source>
        <strain evidence="13">Phyll</strain>
    </source>
</reference>
<evidence type="ECO:0000256" key="11">
    <source>
        <dbReference type="ARBA" id="ARBA00025270"/>
    </source>
</evidence>
<dbReference type="InterPro" id="IPR003411">
    <property type="entry name" value="TGBp3"/>
</dbReference>
<keyword evidence="7" id="KW-1133">Transmembrane helix</keyword>
<dbReference type="GO" id="GO:0044167">
    <property type="term" value="C:host cell endoplasmic reticulum membrane"/>
    <property type="evidence" value="ECO:0007669"/>
    <property type="project" value="UniProtKB-SubCell"/>
</dbReference>
<comment type="function">
    <text evidence="11">Plays a role in viral cell-to-cell propagation, by facilitating genome transport to neighboring plant cells through plasmosdesmata. May induce the formation of granular vesicles derived from the Endoplasmic reticulum, which align on actin filaments.</text>
</comment>
<proteinExistence type="inferred from homology"/>
<evidence type="ECO:0000256" key="3">
    <source>
        <dbReference type="ARBA" id="ARBA00013812"/>
    </source>
</evidence>
<name>A0A7T5QZ80_9VIRU</name>
<evidence type="ECO:0000256" key="10">
    <source>
        <dbReference type="ARBA" id="ARBA00023184"/>
    </source>
</evidence>
<evidence type="ECO:0000256" key="8">
    <source>
        <dbReference type="ARBA" id="ARBA00023031"/>
    </source>
</evidence>
<evidence type="ECO:0000313" key="13">
    <source>
        <dbReference type="EMBL" id="QQG34573.1"/>
    </source>
</evidence>
<keyword evidence="6" id="KW-1043">Host membrane</keyword>
<evidence type="ECO:0000256" key="6">
    <source>
        <dbReference type="ARBA" id="ARBA00022870"/>
    </source>
</evidence>
<dbReference type="GO" id="GO:0046740">
    <property type="term" value="P:transport of virus in host, cell to cell"/>
    <property type="evidence" value="ECO:0007669"/>
    <property type="project" value="UniProtKB-KW"/>
</dbReference>
<dbReference type="EMBL" id="MW328725">
    <property type="protein sequence ID" value="QQG34573.1"/>
    <property type="molecule type" value="Genomic_RNA"/>
</dbReference>
<organism evidence="13">
    <name type="scientific">Phyllanthus potexvirus 1</name>
    <dbReference type="NCBI Taxonomy" id="2794412"/>
    <lineage>
        <taxon>Viruses</taxon>
        <taxon>Riboviria</taxon>
        <taxon>Orthornavirae</taxon>
        <taxon>Kitrinoviricota</taxon>
        <taxon>Alsuviricetes</taxon>
        <taxon>Tymovirales</taxon>
        <taxon>Alphaflexiviridae</taxon>
        <taxon>Potexvirus</taxon>
    </lineage>
</organism>
<evidence type="ECO:0000256" key="5">
    <source>
        <dbReference type="ARBA" id="ARBA00022692"/>
    </source>
</evidence>
<keyword evidence="9" id="KW-0472">Membrane</keyword>